<protein>
    <submittedName>
        <fullName evidence="2">Uncharacterized protein</fullName>
    </submittedName>
</protein>
<evidence type="ECO:0000313" key="2">
    <source>
        <dbReference type="EMBL" id="OAA65260.1"/>
    </source>
</evidence>
<evidence type="ECO:0000256" key="1">
    <source>
        <dbReference type="SAM" id="MobiDB-lite"/>
    </source>
</evidence>
<reference evidence="2 3" key="1">
    <citation type="journal article" date="2016" name="Genome Biol. Evol.">
        <title>Divergent and convergent evolution of fungal pathogenicity.</title>
        <authorList>
            <person name="Shang Y."/>
            <person name="Xiao G."/>
            <person name="Zheng P."/>
            <person name="Cen K."/>
            <person name="Zhan S."/>
            <person name="Wang C."/>
        </authorList>
    </citation>
    <scope>NUCLEOTIDE SEQUENCE [LARGE SCALE GENOMIC DNA]</scope>
    <source>
        <strain evidence="2 3">RCEF 264</strain>
    </source>
</reference>
<dbReference type="EMBL" id="AZHD01000003">
    <property type="protein sequence ID" value="OAA65260.1"/>
    <property type="molecule type" value="Genomic_DNA"/>
</dbReference>
<feature type="compositionally biased region" description="Basic and acidic residues" evidence="1">
    <location>
        <begin position="51"/>
        <end position="62"/>
    </location>
</feature>
<dbReference type="Proteomes" id="UP000076874">
    <property type="component" value="Unassembled WGS sequence"/>
</dbReference>
<feature type="compositionally biased region" description="Polar residues" evidence="1">
    <location>
        <begin position="37"/>
        <end position="49"/>
    </location>
</feature>
<organism evidence="2 3">
    <name type="scientific">Niveomyces insectorum RCEF 264</name>
    <dbReference type="NCBI Taxonomy" id="1081102"/>
    <lineage>
        <taxon>Eukaryota</taxon>
        <taxon>Fungi</taxon>
        <taxon>Dikarya</taxon>
        <taxon>Ascomycota</taxon>
        <taxon>Pezizomycotina</taxon>
        <taxon>Sordariomycetes</taxon>
        <taxon>Hypocreomycetidae</taxon>
        <taxon>Hypocreales</taxon>
        <taxon>Cordycipitaceae</taxon>
        <taxon>Niveomyces</taxon>
    </lineage>
</organism>
<dbReference type="AlphaFoldDB" id="A0A162MQH3"/>
<feature type="region of interest" description="Disordered" evidence="1">
    <location>
        <begin position="29"/>
        <end position="146"/>
    </location>
</feature>
<feature type="compositionally biased region" description="Basic and acidic residues" evidence="1">
    <location>
        <begin position="109"/>
        <end position="122"/>
    </location>
</feature>
<proteinExistence type="predicted"/>
<evidence type="ECO:0000313" key="3">
    <source>
        <dbReference type="Proteomes" id="UP000076874"/>
    </source>
</evidence>
<sequence length="228" mass="25540">MGAAETGIRHGQQYPPRLPLDNVSLCRKQAQHDGIATRSSASRVGTAQLCSDERARARERAVVTRNQSENGERATNTDGYNSNYAASDEDEAASQPRREMPMWMRRDRKAATRTRDSSKQEDVAPSTGHGPSSTVMRYGKRRTRSSCDQEKCLRRSDCTYKPLRDVDVSRRDETLKDMRAYASVQIRSHLVNRGKTRLHDKEAEIAAKKCRAGLSTTPVEETGQPVTT</sequence>
<gene>
    <name evidence="2" type="ORF">SPI_02047</name>
</gene>
<name>A0A162MQH3_9HYPO</name>
<feature type="compositionally biased region" description="Polar residues" evidence="1">
    <location>
        <begin position="64"/>
        <end position="85"/>
    </location>
</feature>
<accession>A0A162MQH3</accession>
<feature type="region of interest" description="Disordered" evidence="1">
    <location>
        <begin position="1"/>
        <end position="20"/>
    </location>
</feature>
<keyword evidence="3" id="KW-1185">Reference proteome</keyword>
<comment type="caution">
    <text evidence="2">The sequence shown here is derived from an EMBL/GenBank/DDBJ whole genome shotgun (WGS) entry which is preliminary data.</text>
</comment>